<gene>
    <name evidence="1" type="ORF">PAXRUDRAFT_101423</name>
</gene>
<reference evidence="2" key="2">
    <citation type="submission" date="2015-01" db="EMBL/GenBank/DDBJ databases">
        <title>Evolutionary Origins and Diversification of the Mycorrhizal Mutualists.</title>
        <authorList>
            <consortium name="DOE Joint Genome Institute"/>
            <consortium name="Mycorrhizal Genomics Consortium"/>
            <person name="Kohler A."/>
            <person name="Kuo A."/>
            <person name="Nagy L.G."/>
            <person name="Floudas D."/>
            <person name="Copeland A."/>
            <person name="Barry K.W."/>
            <person name="Cichocki N."/>
            <person name="Veneault-Fourrey C."/>
            <person name="LaButti K."/>
            <person name="Lindquist E.A."/>
            <person name="Lipzen A."/>
            <person name="Lundell T."/>
            <person name="Morin E."/>
            <person name="Murat C."/>
            <person name="Riley R."/>
            <person name="Ohm R."/>
            <person name="Sun H."/>
            <person name="Tunlid A."/>
            <person name="Henrissat B."/>
            <person name="Grigoriev I.V."/>
            <person name="Hibbett D.S."/>
            <person name="Martin F."/>
        </authorList>
    </citation>
    <scope>NUCLEOTIDE SEQUENCE [LARGE SCALE GENOMIC DNA]</scope>
    <source>
        <strain evidence="2">Ve08.2h10</strain>
    </source>
</reference>
<feature type="non-terminal residue" evidence="1">
    <location>
        <position position="78"/>
    </location>
</feature>
<dbReference type="EMBL" id="KN828087">
    <property type="protein sequence ID" value="KIK75477.1"/>
    <property type="molecule type" value="Genomic_DNA"/>
</dbReference>
<reference evidence="1 2" key="1">
    <citation type="submission" date="2014-04" db="EMBL/GenBank/DDBJ databases">
        <authorList>
            <consortium name="DOE Joint Genome Institute"/>
            <person name="Kuo A."/>
            <person name="Kohler A."/>
            <person name="Jargeat P."/>
            <person name="Nagy L.G."/>
            <person name="Floudas D."/>
            <person name="Copeland A."/>
            <person name="Barry K.W."/>
            <person name="Cichocki N."/>
            <person name="Veneault-Fourrey C."/>
            <person name="LaButti K."/>
            <person name="Lindquist E.A."/>
            <person name="Lipzen A."/>
            <person name="Lundell T."/>
            <person name="Morin E."/>
            <person name="Murat C."/>
            <person name="Sun H."/>
            <person name="Tunlid A."/>
            <person name="Henrissat B."/>
            <person name="Grigoriev I.V."/>
            <person name="Hibbett D.S."/>
            <person name="Martin F."/>
            <person name="Nordberg H.P."/>
            <person name="Cantor M.N."/>
            <person name="Hua S.X."/>
        </authorList>
    </citation>
    <scope>NUCLEOTIDE SEQUENCE [LARGE SCALE GENOMIC DNA]</scope>
    <source>
        <strain evidence="1 2">Ve08.2h10</strain>
    </source>
</reference>
<dbReference type="InParanoid" id="A0A0D0BVX6"/>
<dbReference type="Proteomes" id="UP000054538">
    <property type="component" value="Unassembled WGS sequence"/>
</dbReference>
<dbReference type="OrthoDB" id="7691805at2759"/>
<organism evidence="1 2">
    <name type="scientific">Paxillus rubicundulus Ve08.2h10</name>
    <dbReference type="NCBI Taxonomy" id="930991"/>
    <lineage>
        <taxon>Eukaryota</taxon>
        <taxon>Fungi</taxon>
        <taxon>Dikarya</taxon>
        <taxon>Basidiomycota</taxon>
        <taxon>Agaricomycotina</taxon>
        <taxon>Agaricomycetes</taxon>
        <taxon>Agaricomycetidae</taxon>
        <taxon>Boletales</taxon>
        <taxon>Paxilineae</taxon>
        <taxon>Paxillaceae</taxon>
        <taxon>Paxillus</taxon>
    </lineage>
</organism>
<protein>
    <submittedName>
        <fullName evidence="1">Unplaced genomic scaffold scaffold_3265, whole genome shotgun sequence</fullName>
    </submittedName>
</protein>
<accession>A0A0D0BVX6</accession>
<name>A0A0D0BVX6_9AGAM</name>
<evidence type="ECO:0000313" key="1">
    <source>
        <dbReference type="EMBL" id="KIK75477.1"/>
    </source>
</evidence>
<dbReference type="AlphaFoldDB" id="A0A0D0BVX6"/>
<proteinExistence type="predicted"/>
<evidence type="ECO:0000313" key="2">
    <source>
        <dbReference type="Proteomes" id="UP000054538"/>
    </source>
</evidence>
<sequence length="78" mass="8915">MVKWGQLQGIDILTETPSFCEACVLGKMKKLPLKLIEEPCATQALQIVHMDVRGLITPQSQEEYTYWVIIVDDFCNFP</sequence>
<keyword evidence="2" id="KW-1185">Reference proteome</keyword>
<dbReference type="HOGENOM" id="CLU_102301_3_0_1"/>